<evidence type="ECO:0000256" key="1">
    <source>
        <dbReference type="PROSITE-ProRule" id="PRU00047"/>
    </source>
</evidence>
<dbReference type="GO" id="GO:0003676">
    <property type="term" value="F:nucleic acid binding"/>
    <property type="evidence" value="ECO:0007669"/>
    <property type="project" value="InterPro"/>
</dbReference>
<dbReference type="GO" id="GO:0008270">
    <property type="term" value="F:zinc ion binding"/>
    <property type="evidence" value="ECO:0007669"/>
    <property type="project" value="UniProtKB-KW"/>
</dbReference>
<feature type="coiled-coil region" evidence="2">
    <location>
        <begin position="345"/>
        <end position="386"/>
    </location>
</feature>
<keyword evidence="1" id="KW-0479">Metal-binding</keyword>
<evidence type="ECO:0000256" key="3">
    <source>
        <dbReference type="SAM" id="MobiDB-lite"/>
    </source>
</evidence>
<evidence type="ECO:0000259" key="4">
    <source>
        <dbReference type="PROSITE" id="PS50158"/>
    </source>
</evidence>
<dbReference type="PROSITE" id="PS50158">
    <property type="entry name" value="ZF_CCHC"/>
    <property type="match status" value="1"/>
</dbReference>
<feature type="region of interest" description="Disordered" evidence="3">
    <location>
        <begin position="926"/>
        <end position="947"/>
    </location>
</feature>
<reference evidence="5" key="1">
    <citation type="journal article" date="2019" name="Sci. Rep.">
        <title>Draft genome of Tanacetum cinerariifolium, the natural source of mosquito coil.</title>
        <authorList>
            <person name="Yamashiro T."/>
            <person name="Shiraishi A."/>
            <person name="Satake H."/>
            <person name="Nakayama K."/>
        </authorList>
    </citation>
    <scope>NUCLEOTIDE SEQUENCE</scope>
</reference>
<keyword evidence="1" id="KW-0862">Zinc</keyword>
<keyword evidence="1" id="KW-0863">Zinc-finger</keyword>
<keyword evidence="2" id="KW-0175">Coiled coil</keyword>
<gene>
    <name evidence="5" type="ORF">Tci_009934</name>
</gene>
<organism evidence="5">
    <name type="scientific">Tanacetum cinerariifolium</name>
    <name type="common">Dalmatian daisy</name>
    <name type="synonym">Chrysanthemum cinerariifolium</name>
    <dbReference type="NCBI Taxonomy" id="118510"/>
    <lineage>
        <taxon>Eukaryota</taxon>
        <taxon>Viridiplantae</taxon>
        <taxon>Streptophyta</taxon>
        <taxon>Embryophyta</taxon>
        <taxon>Tracheophyta</taxon>
        <taxon>Spermatophyta</taxon>
        <taxon>Magnoliopsida</taxon>
        <taxon>eudicotyledons</taxon>
        <taxon>Gunneridae</taxon>
        <taxon>Pentapetalae</taxon>
        <taxon>asterids</taxon>
        <taxon>campanulids</taxon>
        <taxon>Asterales</taxon>
        <taxon>Asteraceae</taxon>
        <taxon>Asteroideae</taxon>
        <taxon>Anthemideae</taxon>
        <taxon>Anthemidinae</taxon>
        <taxon>Tanacetum</taxon>
    </lineage>
</organism>
<dbReference type="EMBL" id="BKCJ010000994">
    <property type="protein sequence ID" value="GEU37956.1"/>
    <property type="molecule type" value="Genomic_DNA"/>
</dbReference>
<proteinExistence type="predicted"/>
<name>A0A6L2JLW1_TANCI</name>
<accession>A0A6L2JLW1</accession>
<feature type="compositionally biased region" description="Polar residues" evidence="3">
    <location>
        <begin position="926"/>
        <end position="941"/>
    </location>
</feature>
<dbReference type="InterPro" id="IPR036875">
    <property type="entry name" value="Znf_CCHC_sf"/>
</dbReference>
<evidence type="ECO:0000313" key="5">
    <source>
        <dbReference type="EMBL" id="GEU37956.1"/>
    </source>
</evidence>
<evidence type="ECO:0000256" key="2">
    <source>
        <dbReference type="SAM" id="Coils"/>
    </source>
</evidence>
<dbReference type="SUPFAM" id="SSF57756">
    <property type="entry name" value="Retrovirus zinc finger-like domains"/>
    <property type="match status" value="1"/>
</dbReference>
<dbReference type="SMART" id="SM00343">
    <property type="entry name" value="ZnF_C2HC"/>
    <property type="match status" value="2"/>
</dbReference>
<feature type="domain" description="CCHC-type" evidence="4">
    <location>
        <begin position="196"/>
        <end position="211"/>
    </location>
</feature>
<dbReference type="Gene3D" id="4.10.60.10">
    <property type="entry name" value="Zinc finger, CCHC-type"/>
    <property type="match status" value="1"/>
</dbReference>
<protein>
    <recommendedName>
        <fullName evidence="4">CCHC-type domain-containing protein</fullName>
    </recommendedName>
</protein>
<comment type="caution">
    <text evidence="5">The sequence shown here is derived from an EMBL/GenBank/DDBJ whole genome shotgun (WGS) entry which is preliminary data.</text>
</comment>
<sequence>MFKRVTTASQVLLLQEVILKGDSPPPTRIVDDVVQIVAPTTVEQRLAKKNELKARETLLMALLDKHPLKFNIHKDAKSLMEAIEKIFGGRHQLEILKKSAIRIYEAEVKGSSTSSQNIAFVSSNNTDNTTESVNVAPSVSTASSKAKVSTLPNEMDLKWQMTMLTMRARRFLKKTGRNLGENGTNTIGFDMSKVECYNCHSRGHFSRKCRSPRDNKNKEAIRRTVPVEVSTLNALVSQCDVVGGYDWSFQAEKEPTNYAIIALTSLGSSSSSGSNNEVAPCSKAYSKSYATLQTHYENLTVEYRKSQLNVISYKIGLEPVEVRLVVYQQNETVFEEDVKLLKLNVMLRDNALAELRKKFEKAEKERNDLKLTLEKFENSSKNLKSDTRVTKKQENDRYKTGKGYHVVPPLYTGNFLPLKPDFVFTDDTNASESVANVINAEESVKKVEHTKHAKNLRTNNQKSRGHKNNWKNKACFVCRSFNRLIKDCDYYERQMIQKLVWNSAMRVNHQNSVRMTHPHSKRIVVPIIVLTRSRLVSLNAVKPVITAVTQSTMKCTRAVKNVFHKAHSPVRMPINQRTTTKNSNFNKKVTTVKVNKVNAFQGNKGNAEKASVCWVWKPKCKVLDHVSRLTSASVTFKKFDYTDALGRSNSSSSIFSLVIRVLSDGNDKVIMWYQEPRFGLEIWWWIYGSESRPPMLNKENYVPWSSRLLMYAKSRPNGKLIHNSILNGPYVRRMIPEPGDANREVTTILLSLSEDIYAAVDSCETAQEIWLRVQQMMKGPDIGIQEKKAKLFNEWERFTSNEGESIESYYHHLLKLMNDLKRKKHFPEKIATDYTQLYDFLKYNQKEVDELKAEQLAKSQDPLALMANSNNPYAFPSPHQDQSSFNQNYLQQPMPNPKDITYPTTVMNMELALMAKAFKLNYSKPTKNNQRISSNPRNRQIAQPGMNMGQDRQMQMVRGNGGNQFRQYVGHNGGNLIGYNNVQNIRNQNQIGNGNLVAARAEGNAVGQNRNQIRCYNCRGVVDLDEIEEVNANCILIANLQQASTLEKYDLMAAAADLDEIKEVNANCILMANLQQASTSGTQTDSAPVYNSDGSAENDNDVISDDTSVEQGGEIVKQHPANFKETHDELSDKEIKQIEADDQAIQTILLGHPEDIYAWLRVQQMMKGSDIGIQVKKAKLFNEWERFTSNEGESIESYYHRFLKLMTDLKRNKHFPEKIASNLKFLNNLQPEWSRHVTIVNQAKDLHIADYTQLYDFLKYNQKENVGNQNGLIGVQGNGNQNQIGYGNLVAARAERNAAGQNGNQIRCYNCKGVCHYARNCTVNPRRRDAAYLQTQLLIAQNEEAGIQLQAEKYDLMAAAADLDEIEKVNANCILMANLQQASTLGTQTNSAPVYNSDGSAEVHNYENCYENEIFNMFTQEEQYTELLKPIPKSHQVPQNDNDIISDDTSVEQGGEIVKQHPANFKETRALYETLY</sequence>
<dbReference type="InterPro" id="IPR001878">
    <property type="entry name" value="Znf_CCHC"/>
</dbReference>